<reference evidence="2 3" key="1">
    <citation type="submission" date="2023-12" db="EMBL/GenBank/DDBJ databases">
        <title>Thiobacillus sedimentum sp. nov., a chemolithoautotrophic sulfur-oxidizing bacterium isolated from freshwater sediment.</title>
        <authorList>
            <person name="Luo J."/>
            <person name="Dai C."/>
        </authorList>
    </citation>
    <scope>NUCLEOTIDE SEQUENCE [LARGE SCALE GENOMIC DNA]</scope>
    <source>
        <strain evidence="2 3">SCUT-2</strain>
    </source>
</reference>
<dbReference type="RefSeq" id="WP_324780031.1">
    <property type="nucleotide sequence ID" value="NZ_CP141769.1"/>
</dbReference>
<proteinExistence type="predicted"/>
<name>A0ABZ1CK87_9PROT</name>
<dbReference type="Gene3D" id="3.40.50.720">
    <property type="entry name" value="NAD(P)-binding Rossmann-like Domain"/>
    <property type="match status" value="1"/>
</dbReference>
<dbReference type="CDD" id="cd01483">
    <property type="entry name" value="E1_enzyme_family"/>
    <property type="match status" value="1"/>
</dbReference>
<evidence type="ECO:0000259" key="1">
    <source>
        <dbReference type="Pfam" id="PF00899"/>
    </source>
</evidence>
<dbReference type="InterPro" id="IPR035985">
    <property type="entry name" value="Ubiquitin-activating_enz"/>
</dbReference>
<dbReference type="EMBL" id="CP141769">
    <property type="protein sequence ID" value="WRS39500.1"/>
    <property type="molecule type" value="Genomic_DNA"/>
</dbReference>
<evidence type="ECO:0000313" key="3">
    <source>
        <dbReference type="Proteomes" id="UP001334732"/>
    </source>
</evidence>
<dbReference type="Pfam" id="PF00899">
    <property type="entry name" value="ThiF"/>
    <property type="match status" value="1"/>
</dbReference>
<gene>
    <name evidence="2" type="ORF">VA613_01135</name>
</gene>
<dbReference type="NCBIfam" id="NF006077">
    <property type="entry name" value="PRK08223.1"/>
    <property type="match status" value="1"/>
</dbReference>
<dbReference type="SUPFAM" id="SSF69572">
    <property type="entry name" value="Activating enzymes of the ubiquitin-like proteins"/>
    <property type="match status" value="1"/>
</dbReference>
<dbReference type="InterPro" id="IPR000594">
    <property type="entry name" value="ThiF_NAD_FAD-bd"/>
</dbReference>
<evidence type="ECO:0000313" key="2">
    <source>
        <dbReference type="EMBL" id="WRS39500.1"/>
    </source>
</evidence>
<sequence>MSLFDYHEAFSRTLGWVTEAELERLRGSRIAIAGMGGVGGFHLLTLARLGIGSFNLADFDSFALVNFNRQAGAAMSTLGRRKLDVMSEMARDINPELDLRLFPDGVTEGVLDEFLAGADLFVDGLDFFALDIRQAVFAACARKGIPAITVAPLGMGAALLNFMPGRMTFDEYFGFGRNAHLEKALRFFVGLAPARLQMGYLVDPARIDLGRQQGPSTPMGCMLCAGVAGTEALKILLGRGRVYAAPWGVHYDAFKNRLARTWRPGGNDRNPLLRSALSLARRRLLGK</sequence>
<dbReference type="InterPro" id="IPR045886">
    <property type="entry name" value="ThiF/MoeB/HesA"/>
</dbReference>
<dbReference type="PANTHER" id="PTHR43267">
    <property type="entry name" value="TRNA THREONYLCARBAMOYLADENOSINE DEHYDRATASE"/>
    <property type="match status" value="1"/>
</dbReference>
<organism evidence="2 3">
    <name type="scientific">Thiobacillus sedimenti</name>
    <dbReference type="NCBI Taxonomy" id="3110231"/>
    <lineage>
        <taxon>Bacteria</taxon>
        <taxon>Pseudomonadati</taxon>
        <taxon>Pseudomonadota</taxon>
        <taxon>Betaproteobacteria</taxon>
        <taxon>Nitrosomonadales</taxon>
        <taxon>Thiobacillaceae</taxon>
        <taxon>Thiobacillus</taxon>
    </lineage>
</organism>
<dbReference type="GO" id="GO:0016779">
    <property type="term" value="F:nucleotidyltransferase activity"/>
    <property type="evidence" value="ECO:0007669"/>
    <property type="project" value="UniProtKB-KW"/>
</dbReference>
<keyword evidence="2" id="KW-0808">Transferase</keyword>
<keyword evidence="3" id="KW-1185">Reference proteome</keyword>
<feature type="domain" description="THIF-type NAD/FAD binding fold" evidence="1">
    <location>
        <begin position="13"/>
        <end position="261"/>
    </location>
</feature>
<keyword evidence="2" id="KW-0548">Nucleotidyltransferase</keyword>
<dbReference type="PANTHER" id="PTHR43267:SF1">
    <property type="entry name" value="TRNA THREONYLCARBAMOYLADENOSINE DEHYDRATASE"/>
    <property type="match status" value="1"/>
</dbReference>
<protein>
    <submittedName>
        <fullName evidence="2">ThiF family adenylyltransferase</fullName>
    </submittedName>
</protein>
<dbReference type="Proteomes" id="UP001334732">
    <property type="component" value="Chromosome"/>
</dbReference>
<accession>A0ABZ1CK87</accession>